<accession>A0A3E2HRB2</accession>
<organism evidence="7 8">
    <name type="scientific">Scytalidium lignicola</name>
    <name type="common">Hyphomycete</name>
    <dbReference type="NCBI Taxonomy" id="5539"/>
    <lineage>
        <taxon>Eukaryota</taxon>
        <taxon>Fungi</taxon>
        <taxon>Dikarya</taxon>
        <taxon>Ascomycota</taxon>
        <taxon>Pezizomycotina</taxon>
        <taxon>Leotiomycetes</taxon>
        <taxon>Leotiomycetes incertae sedis</taxon>
        <taxon>Scytalidium</taxon>
    </lineage>
</organism>
<dbReference type="CDD" id="cd23811">
    <property type="entry name" value="UBCc_ScCDC34-like"/>
    <property type="match status" value="1"/>
</dbReference>
<dbReference type="GO" id="GO:0016579">
    <property type="term" value="P:protein deubiquitination"/>
    <property type="evidence" value="ECO:0007669"/>
    <property type="project" value="TreeGrafter"/>
</dbReference>
<feature type="compositionally biased region" description="Polar residues" evidence="5">
    <location>
        <begin position="325"/>
        <end position="336"/>
    </location>
</feature>
<dbReference type="GO" id="GO:0005634">
    <property type="term" value="C:nucleus"/>
    <property type="evidence" value="ECO:0007669"/>
    <property type="project" value="TreeGrafter"/>
</dbReference>
<dbReference type="Pfam" id="PF14555">
    <property type="entry name" value="UBA_4"/>
    <property type="match status" value="1"/>
</dbReference>
<dbReference type="Gene3D" id="3.10.110.10">
    <property type="entry name" value="Ubiquitin Conjugating Enzyme"/>
    <property type="match status" value="1"/>
</dbReference>
<evidence type="ECO:0000256" key="1">
    <source>
        <dbReference type="ARBA" id="ARBA00022679"/>
    </source>
</evidence>
<evidence type="ECO:0000256" key="3">
    <source>
        <dbReference type="PROSITE-ProRule" id="PRU10133"/>
    </source>
</evidence>
<evidence type="ECO:0000256" key="5">
    <source>
        <dbReference type="SAM" id="MobiDB-lite"/>
    </source>
</evidence>
<dbReference type="STRING" id="5539.A0A3E2HRB2"/>
<dbReference type="Gene3D" id="1.10.8.10">
    <property type="entry name" value="DNA helicase RuvA subunit, C-terminal domain"/>
    <property type="match status" value="1"/>
</dbReference>
<feature type="region of interest" description="Disordered" evidence="5">
    <location>
        <begin position="935"/>
        <end position="1022"/>
    </location>
</feature>
<keyword evidence="4" id="KW-0175">Coiled coil</keyword>
<dbReference type="EMBL" id="NCSJ02000004">
    <property type="protein sequence ID" value="RFU35832.1"/>
    <property type="molecule type" value="Genomic_DNA"/>
</dbReference>
<dbReference type="PANTHER" id="PTHR39597">
    <property type="entry name" value="UBA DOMAIN-CONTAINING PROTEIN RUP1"/>
    <property type="match status" value="1"/>
</dbReference>
<dbReference type="PANTHER" id="PTHR39597:SF1">
    <property type="entry name" value="UBA DOMAIN-CONTAINING PROTEIN RUP1"/>
    <property type="match status" value="1"/>
</dbReference>
<evidence type="ECO:0000313" key="7">
    <source>
        <dbReference type="EMBL" id="RFU35832.1"/>
    </source>
</evidence>
<protein>
    <recommendedName>
        <fullName evidence="6">UBC core domain-containing protein</fullName>
    </recommendedName>
</protein>
<feature type="non-terminal residue" evidence="7">
    <location>
        <position position="1094"/>
    </location>
</feature>
<keyword evidence="1" id="KW-0808">Transferase</keyword>
<dbReference type="InterPro" id="IPR055335">
    <property type="entry name" value="Ucp6/RUP1"/>
</dbReference>
<dbReference type="InterPro" id="IPR023313">
    <property type="entry name" value="UBQ-conjugating_AS"/>
</dbReference>
<keyword evidence="2" id="KW-0833">Ubl conjugation pathway</keyword>
<comment type="caution">
    <text evidence="7">The sequence shown here is derived from an EMBL/GenBank/DDBJ whole genome shotgun (WGS) entry which is preliminary data.</text>
</comment>
<dbReference type="PROSITE" id="PS50127">
    <property type="entry name" value="UBC_2"/>
    <property type="match status" value="1"/>
</dbReference>
<dbReference type="InterPro" id="IPR016135">
    <property type="entry name" value="UBQ-conjugating_enzyme/RWD"/>
</dbReference>
<dbReference type="AlphaFoldDB" id="A0A3E2HRB2"/>
<feature type="non-terminal residue" evidence="7">
    <location>
        <position position="1"/>
    </location>
</feature>
<dbReference type="InterPro" id="IPR000608">
    <property type="entry name" value="UBC"/>
</dbReference>
<reference evidence="7 8" key="1">
    <citation type="submission" date="2018-05" db="EMBL/GenBank/DDBJ databases">
        <title>Draft genome sequence of Scytalidium lignicola DSM 105466, a ubiquitous saprotrophic fungus.</title>
        <authorList>
            <person name="Buettner E."/>
            <person name="Gebauer A.M."/>
            <person name="Hofrichter M."/>
            <person name="Liers C."/>
            <person name="Kellner H."/>
        </authorList>
    </citation>
    <scope>NUCLEOTIDE SEQUENCE [LARGE SCALE GENOMIC DNA]</scope>
    <source>
        <strain evidence="7 8">DSM 105466</strain>
    </source>
</reference>
<dbReference type="OrthoDB" id="4489171at2759"/>
<dbReference type="GO" id="GO:0005829">
    <property type="term" value="C:cytosol"/>
    <property type="evidence" value="ECO:0007669"/>
    <property type="project" value="TreeGrafter"/>
</dbReference>
<proteinExistence type="predicted"/>
<dbReference type="PROSITE" id="PS00183">
    <property type="entry name" value="UBC_1"/>
    <property type="match status" value="1"/>
</dbReference>
<dbReference type="Pfam" id="PF00179">
    <property type="entry name" value="UQ_con"/>
    <property type="match status" value="1"/>
</dbReference>
<feature type="region of interest" description="Disordered" evidence="5">
    <location>
        <begin position="315"/>
        <end position="364"/>
    </location>
</feature>
<dbReference type="Proteomes" id="UP000258309">
    <property type="component" value="Unassembled WGS sequence"/>
</dbReference>
<dbReference type="GO" id="GO:0016740">
    <property type="term" value="F:transferase activity"/>
    <property type="evidence" value="ECO:0007669"/>
    <property type="project" value="UniProtKB-KW"/>
</dbReference>
<evidence type="ECO:0000259" key="6">
    <source>
        <dbReference type="PROSITE" id="PS50127"/>
    </source>
</evidence>
<keyword evidence="8" id="KW-1185">Reference proteome</keyword>
<gene>
    <name evidence="7" type="ORF">B7463_g471</name>
</gene>
<evidence type="ECO:0000256" key="4">
    <source>
        <dbReference type="SAM" id="Coils"/>
    </source>
</evidence>
<evidence type="ECO:0000313" key="8">
    <source>
        <dbReference type="Proteomes" id="UP000258309"/>
    </source>
</evidence>
<name>A0A3E2HRB2_SCYLI</name>
<evidence type="ECO:0000256" key="2">
    <source>
        <dbReference type="ARBA" id="ARBA00022786"/>
    </source>
</evidence>
<dbReference type="SUPFAM" id="SSF54495">
    <property type="entry name" value="UBC-like"/>
    <property type="match status" value="1"/>
</dbReference>
<feature type="domain" description="UBC core" evidence="6">
    <location>
        <begin position="4"/>
        <end position="162"/>
    </location>
</feature>
<feature type="region of interest" description="Disordered" evidence="5">
    <location>
        <begin position="195"/>
        <end position="228"/>
    </location>
</feature>
<feature type="active site" description="Glycyl thioester intermediate" evidence="3">
    <location>
        <position position="87"/>
    </location>
</feature>
<dbReference type="SMART" id="SM00212">
    <property type="entry name" value="UBCc"/>
    <property type="match status" value="1"/>
</dbReference>
<dbReference type="FunFam" id="3.10.110.10:FF:000051">
    <property type="entry name" value="ubiquitin-conjugating enzyme E2 R2-like"/>
    <property type="match status" value="1"/>
</dbReference>
<feature type="coiled-coil region" evidence="4">
    <location>
        <begin position="771"/>
        <end position="808"/>
    </location>
</feature>
<sequence length="1094" mass="123092">MSAGAKQRLMSEYKALQKEKWVQIDFDEASLFKWTLGLVVINPDSAFSGAYFKAEMQFPQNYPFSPPTFKFLRPIFHPNIYSDGKVCISILHAPGEDEQSGELASERWSPLQGVETVLRSVLLLLDDPEISSPANVDAGVMYRDDRSQYNERAKEIASESLNDVPEGFVMPTNAESAPPTKIVDDDAFWAESDAEDDFGASDSSGEDLEMDEYDGEEQDFEESEEDEAENRYLSYLLVNYYDNHLTSPDSARREQGSEMAAQPTEQDIDAFCGLASGISRSEAIARLKGNNNNVEQALNEYFDNTDSTQYRWDESQFNSDRDGGLNSTGISFSIQASDDMGPYGRFDAAPSRPPSRTSNNKSPLGKVVDLSAEHAAADSGASITQDDRELERALAASRAEAGLPPQETGIVGSNQVYFGPATRNQYEQGKWEMVPIGKTSAQEILFDPEPAERKREIDAPSFLKPAVEDHRLGALLTIYHEIPLAREIFLDRLDVLPSYGFDREWWTGTTIETPTINNEGGENINRENEQFCRELQRIMAFLDKTERSYGSIEPLSNMRILRKTQRRGIDGSPIDVESAFFETWKKVIADDSLARKLFSRGVLANETEEEESKDFAILDLSLPLMDSEQSTIYDIADAILWAYRPTSLANSAYLSHIGEVIAFRLEGNDLSKNIEIPQVWYPDRYLKSGREVALAMRIQQNNIDEQLQSITTIENKLTHFLTSRGQELKVWDLFQASLQHDNSQLEHDGGSDILSEATDNEINSGQRADLSVQLRKVMSSIDQKLKALNEEKERLRSTLREVSKLYTEPSSDPEQPPHYKYTLRGISTTKNTIYVCRQAEPDLISMDVDSDGPKALEEQWWRIKYGTSGLNPVVVEKTTEEGVLKAAMTEGKNSILVYASEKAMQWPSKPLPGALEEFVLDDNLAFKAELDPAMEAYSPHTTPKSPSKRKYQESEEETQGWEDWNPQSNVREDASPSMTETGTGDFNDDDELRRSRMAYQQTGTRLPDRSVTPHRPDSVIIGVDPSLQETGNEYFKKLEPAPEMQERTSLLELTTQSRETTLKPGIDQMDISKVLEDEELRDDSAAVKQVGFTD</sequence>